<evidence type="ECO:0000256" key="2">
    <source>
        <dbReference type="ARBA" id="ARBA00022741"/>
    </source>
</evidence>
<evidence type="ECO:0000313" key="6">
    <source>
        <dbReference type="Proteomes" id="UP000006051"/>
    </source>
</evidence>
<keyword evidence="1" id="KW-0813">Transport</keyword>
<dbReference type="EMBL" id="CP003283">
    <property type="protein sequence ID" value="AFL97937.1"/>
    <property type="molecule type" value="Genomic_DNA"/>
</dbReference>
<keyword evidence="6" id="KW-1185">Reference proteome</keyword>
<dbReference type="RefSeq" id="WP_014791459.1">
    <property type="nucleotide sequence ID" value="NC_018016.1"/>
</dbReference>
<dbReference type="GO" id="GO:0016887">
    <property type="term" value="F:ATP hydrolysis activity"/>
    <property type="evidence" value="ECO:0007669"/>
    <property type="project" value="InterPro"/>
</dbReference>
<dbReference type="GO" id="GO:0005524">
    <property type="term" value="F:ATP binding"/>
    <property type="evidence" value="ECO:0007669"/>
    <property type="project" value="UniProtKB-KW"/>
</dbReference>
<dbReference type="HOGENOM" id="CLU_000604_1_1_10"/>
<feature type="domain" description="ABC transporter" evidence="4">
    <location>
        <begin position="2"/>
        <end position="235"/>
    </location>
</feature>
<evidence type="ECO:0000256" key="1">
    <source>
        <dbReference type="ARBA" id="ARBA00022448"/>
    </source>
</evidence>
<proteinExistence type="predicted"/>
<dbReference type="InterPro" id="IPR027417">
    <property type="entry name" value="P-loop_NTPase"/>
</dbReference>
<dbReference type="Pfam" id="PF00005">
    <property type="entry name" value="ABC_tran"/>
    <property type="match status" value="1"/>
</dbReference>
<dbReference type="PANTHER" id="PTHR42781:SF4">
    <property type="entry name" value="SPERMIDINE_PUTRESCINE IMPORT ATP-BINDING PROTEIN POTA"/>
    <property type="match status" value="1"/>
</dbReference>
<reference evidence="5 6" key="1">
    <citation type="submission" date="2012-06" db="EMBL/GenBank/DDBJ databases">
        <title>The complete genome of Ornithobacterium rhinotracheale DSM 15997.</title>
        <authorList>
            <consortium name="US DOE Joint Genome Institute (JGI-PGF)"/>
            <person name="Lucas S."/>
            <person name="Copeland A."/>
            <person name="Lapidus A."/>
            <person name="Goodwin L."/>
            <person name="Pitluck S."/>
            <person name="Peters L."/>
            <person name="Mikhailova N."/>
            <person name="Teshima H."/>
            <person name="Kyrpides N."/>
            <person name="Mavromatis K."/>
            <person name="Pagani I."/>
            <person name="Ivanova N."/>
            <person name="Ovchinnikova G."/>
            <person name="Zeytun A."/>
            <person name="Detter J.C."/>
            <person name="Han C."/>
            <person name="Land M."/>
            <person name="Hauser L."/>
            <person name="Markowitz V."/>
            <person name="Cheng J.-F."/>
            <person name="Hugenholtz P."/>
            <person name="Woyke T."/>
            <person name="Wu D."/>
            <person name="Lang E."/>
            <person name="Kopitz M."/>
            <person name="Brambilla E."/>
            <person name="Klenk H.-P."/>
            <person name="Eisen J.A."/>
        </authorList>
    </citation>
    <scope>NUCLEOTIDE SEQUENCE [LARGE SCALE GENOMIC DNA]</scope>
    <source>
        <strain evidence="6">ATCC 51463 / DSM 15997 / CCUG 23171 / LMG 9086</strain>
    </source>
</reference>
<dbReference type="PROSITE" id="PS00211">
    <property type="entry name" value="ABC_TRANSPORTER_1"/>
    <property type="match status" value="1"/>
</dbReference>
<accession>I4A1V3</accession>
<protein>
    <submittedName>
        <fullName evidence="5">ABC-type spermidine/putrescine transport system, ATPase component</fullName>
    </submittedName>
</protein>
<dbReference type="Gene3D" id="3.40.50.300">
    <property type="entry name" value="P-loop containing nucleotide triphosphate hydrolases"/>
    <property type="match status" value="1"/>
</dbReference>
<organism evidence="5 6">
    <name type="scientific">Ornithobacterium rhinotracheale (strain ATCC 51463 / DSM 15997 / CCUG 23171 / CIP 104009 / LMG 9086)</name>
    <dbReference type="NCBI Taxonomy" id="867902"/>
    <lineage>
        <taxon>Bacteria</taxon>
        <taxon>Pseudomonadati</taxon>
        <taxon>Bacteroidota</taxon>
        <taxon>Flavobacteriia</taxon>
        <taxon>Flavobacteriales</taxon>
        <taxon>Weeksellaceae</taxon>
        <taxon>Ornithobacterium</taxon>
    </lineage>
</organism>
<dbReference type="GeneID" id="71569842"/>
<dbReference type="SMART" id="SM00382">
    <property type="entry name" value="AAA"/>
    <property type="match status" value="1"/>
</dbReference>
<gene>
    <name evidence="5" type="ordered locus">Ornrh_1787</name>
</gene>
<sequence length="324" mass="36778">MLSVKNLYFNYTTDVSVLRNIDFEIDSTERTCILGESGSGKSTLLKLIYGILDPDEGEIIFNGDKVKGPKLQLIPGHDDMKYVAQDFDLSLYMTVAENVGKHLSNIYQNKKKQRVSEILEVLSLSDFAHRKPVELSGGQQQRVAIARTLAKMPKMLILDEPFSHLDAALHIKIRQQLMEYCEEQNMGVLFSSHRADDALGYADRLIIMREGEILQIGTPKDVYLSPKDLYVAELFGKVNYWDETDCQKLNINNPNGEKCLSYLHEIKISNYGVSSTVKHSRFVGRGYEITLDVDGTQVICYADEPYTKGEALSIEIQNYRFVKN</sequence>
<dbReference type="SUPFAM" id="SSF52540">
    <property type="entry name" value="P-loop containing nucleoside triphosphate hydrolases"/>
    <property type="match status" value="1"/>
</dbReference>
<dbReference type="KEGG" id="orh:Ornrh_1787"/>
<dbReference type="Proteomes" id="UP000006051">
    <property type="component" value="Chromosome"/>
</dbReference>
<dbReference type="PROSITE" id="PS50893">
    <property type="entry name" value="ABC_TRANSPORTER_2"/>
    <property type="match status" value="1"/>
</dbReference>
<dbReference type="eggNOG" id="COG3842">
    <property type="taxonomic scope" value="Bacteria"/>
</dbReference>
<dbReference type="InterPro" id="IPR003439">
    <property type="entry name" value="ABC_transporter-like_ATP-bd"/>
</dbReference>
<dbReference type="GeneID" id="97258395"/>
<evidence type="ECO:0000259" key="4">
    <source>
        <dbReference type="PROSITE" id="PS50893"/>
    </source>
</evidence>
<evidence type="ECO:0000256" key="3">
    <source>
        <dbReference type="ARBA" id="ARBA00022840"/>
    </source>
</evidence>
<keyword evidence="2" id="KW-0547">Nucleotide-binding</keyword>
<dbReference type="InterPro" id="IPR017871">
    <property type="entry name" value="ABC_transporter-like_CS"/>
</dbReference>
<dbReference type="STRING" id="867902.Ornrh_1787"/>
<evidence type="ECO:0000313" key="5">
    <source>
        <dbReference type="EMBL" id="AFL97937.1"/>
    </source>
</evidence>
<keyword evidence="3" id="KW-0067">ATP-binding</keyword>
<dbReference type="InterPro" id="IPR050093">
    <property type="entry name" value="ABC_SmlMolc_Importer"/>
</dbReference>
<dbReference type="InterPro" id="IPR003593">
    <property type="entry name" value="AAA+_ATPase"/>
</dbReference>
<name>I4A1V3_ORNRL</name>
<dbReference type="PANTHER" id="PTHR42781">
    <property type="entry name" value="SPERMIDINE/PUTRESCINE IMPORT ATP-BINDING PROTEIN POTA"/>
    <property type="match status" value="1"/>
</dbReference>
<dbReference type="AlphaFoldDB" id="I4A1V3"/>